<dbReference type="Gene3D" id="1.20.1250.20">
    <property type="entry name" value="MFS general substrate transporter like domains"/>
    <property type="match status" value="1"/>
</dbReference>
<reference evidence="9 10" key="1">
    <citation type="submission" date="2023-08" db="EMBL/GenBank/DDBJ databases">
        <title>Helicovermis profunda gen. nov., sp. nov., a novel mesophilic, fermentative bacterium within the Bacillota from a deep-sea hydrothermal vent chimney.</title>
        <authorList>
            <person name="Miyazaki U."/>
            <person name="Mizutani D."/>
            <person name="Hashimoto Y."/>
            <person name="Tame A."/>
            <person name="Sawayama S."/>
            <person name="Miyazaki J."/>
            <person name="Takai K."/>
            <person name="Nakagawa S."/>
        </authorList>
    </citation>
    <scope>NUCLEOTIDE SEQUENCE [LARGE SCALE GENOMIC DNA]</scope>
    <source>
        <strain evidence="9 10">S502</strain>
    </source>
</reference>
<evidence type="ECO:0000256" key="1">
    <source>
        <dbReference type="ARBA" id="ARBA00004651"/>
    </source>
</evidence>
<name>A0AAU9E867_9FIRM</name>
<feature type="transmembrane region" description="Helical" evidence="7">
    <location>
        <begin position="100"/>
        <end position="117"/>
    </location>
</feature>
<dbReference type="PROSITE" id="PS50850">
    <property type="entry name" value="MFS"/>
    <property type="match status" value="1"/>
</dbReference>
<feature type="transmembrane region" description="Helical" evidence="7">
    <location>
        <begin position="253"/>
        <end position="275"/>
    </location>
</feature>
<feature type="transmembrane region" description="Helical" evidence="7">
    <location>
        <begin position="282"/>
        <end position="302"/>
    </location>
</feature>
<dbReference type="AlphaFoldDB" id="A0AAU9E867"/>
<evidence type="ECO:0000313" key="10">
    <source>
        <dbReference type="Proteomes" id="UP001321786"/>
    </source>
</evidence>
<evidence type="ECO:0000256" key="6">
    <source>
        <dbReference type="ARBA" id="ARBA00023136"/>
    </source>
</evidence>
<dbReference type="EMBL" id="AP028654">
    <property type="protein sequence ID" value="BEP28882.1"/>
    <property type="molecule type" value="Genomic_DNA"/>
</dbReference>
<dbReference type="Pfam" id="PF07690">
    <property type="entry name" value="MFS_1"/>
    <property type="match status" value="1"/>
</dbReference>
<evidence type="ECO:0000259" key="8">
    <source>
        <dbReference type="PROSITE" id="PS50850"/>
    </source>
</evidence>
<feature type="transmembrane region" description="Helical" evidence="7">
    <location>
        <begin position="51"/>
        <end position="71"/>
    </location>
</feature>
<dbReference type="GO" id="GO:0022857">
    <property type="term" value="F:transmembrane transporter activity"/>
    <property type="evidence" value="ECO:0007669"/>
    <property type="project" value="InterPro"/>
</dbReference>
<dbReference type="PANTHER" id="PTHR23517:SF3">
    <property type="entry name" value="INTEGRAL MEMBRANE TRANSPORT PROTEIN"/>
    <property type="match status" value="1"/>
</dbReference>
<evidence type="ECO:0000256" key="5">
    <source>
        <dbReference type="ARBA" id="ARBA00022989"/>
    </source>
</evidence>
<dbReference type="InterPro" id="IPR020846">
    <property type="entry name" value="MFS_dom"/>
</dbReference>
<organism evidence="9 10">
    <name type="scientific">Helicovermis profundi</name>
    <dbReference type="NCBI Taxonomy" id="3065157"/>
    <lineage>
        <taxon>Bacteria</taxon>
        <taxon>Bacillati</taxon>
        <taxon>Bacillota</taxon>
        <taxon>Clostridia</taxon>
        <taxon>Helicovermis</taxon>
    </lineage>
</organism>
<evidence type="ECO:0000313" key="9">
    <source>
        <dbReference type="EMBL" id="BEP28882.1"/>
    </source>
</evidence>
<dbReference type="InterPro" id="IPR011701">
    <property type="entry name" value="MFS"/>
</dbReference>
<keyword evidence="2" id="KW-0813">Transport</keyword>
<feature type="transmembrane region" description="Helical" evidence="7">
    <location>
        <begin position="308"/>
        <end position="330"/>
    </location>
</feature>
<evidence type="ECO:0000256" key="3">
    <source>
        <dbReference type="ARBA" id="ARBA00022475"/>
    </source>
</evidence>
<dbReference type="RefSeq" id="WP_338537184.1">
    <property type="nucleotide sequence ID" value="NZ_AP028654.1"/>
</dbReference>
<proteinExistence type="predicted"/>
<keyword evidence="10" id="KW-1185">Reference proteome</keyword>
<evidence type="ECO:0000256" key="7">
    <source>
        <dbReference type="SAM" id="Phobius"/>
    </source>
</evidence>
<comment type="subcellular location">
    <subcellularLocation>
        <location evidence="1">Cell membrane</location>
        <topology evidence="1">Multi-pass membrane protein</topology>
    </subcellularLocation>
</comment>
<keyword evidence="6 7" id="KW-0472">Membrane</keyword>
<dbReference type="GO" id="GO:0005886">
    <property type="term" value="C:plasma membrane"/>
    <property type="evidence" value="ECO:0007669"/>
    <property type="project" value="UniProtKB-SubCell"/>
</dbReference>
<dbReference type="Proteomes" id="UP001321786">
    <property type="component" value="Chromosome"/>
</dbReference>
<feature type="transmembrane region" description="Helical" evidence="7">
    <location>
        <begin position="78"/>
        <end position="94"/>
    </location>
</feature>
<feature type="transmembrane region" description="Helical" evidence="7">
    <location>
        <begin position="372"/>
        <end position="392"/>
    </location>
</feature>
<feature type="transmembrane region" description="Helical" evidence="7">
    <location>
        <begin position="166"/>
        <end position="186"/>
    </location>
</feature>
<gene>
    <name evidence="9" type="ORF">HLPR_12130</name>
</gene>
<dbReference type="SUPFAM" id="SSF103473">
    <property type="entry name" value="MFS general substrate transporter"/>
    <property type="match status" value="1"/>
</dbReference>
<keyword evidence="4 7" id="KW-0812">Transmembrane</keyword>
<dbReference type="KEGG" id="hprf:HLPR_12130"/>
<feature type="transmembrane region" description="Helical" evidence="7">
    <location>
        <begin position="12"/>
        <end position="39"/>
    </location>
</feature>
<feature type="transmembrane region" description="Helical" evidence="7">
    <location>
        <begin position="217"/>
        <end position="233"/>
    </location>
</feature>
<keyword evidence="5 7" id="KW-1133">Transmembrane helix</keyword>
<dbReference type="InterPro" id="IPR036259">
    <property type="entry name" value="MFS_trans_sf"/>
</dbReference>
<feature type="transmembrane region" description="Helical" evidence="7">
    <location>
        <begin position="342"/>
        <end position="366"/>
    </location>
</feature>
<feature type="domain" description="Major facilitator superfamily (MFS) profile" evidence="8">
    <location>
        <begin position="13"/>
        <end position="396"/>
    </location>
</feature>
<dbReference type="InterPro" id="IPR050171">
    <property type="entry name" value="MFS_Transporters"/>
</dbReference>
<evidence type="ECO:0000256" key="4">
    <source>
        <dbReference type="ARBA" id="ARBA00022692"/>
    </source>
</evidence>
<sequence>MKLFSIYRNLSRSVYILFLAQVINRMGGFVMPFLTFFLVQKMGVSVVESGTIVSIVAIMTLPGSQVGGYLSDKIGRKITYLIMQTLAGVFLLPIPFLNNILFITIFLSGAMFFNGAVRPSISAIVADSVNPKNRQAGYSLIYLGINIGVAIGPIIAGFLFNNFLTLLFLGDAFSSFIAVILVFIFIKKTNQNNIVASKEEEHSEENIINILRKKPNFLFFLLISTLLSFIYSQHRFALPLMLNTLFLSKGPTYFGFIMSVNAITVLVVSAILLKLTKDFKPLINMSIAGITYALGFGMIFFINNFFMFIVSTFIWTIGEVLIVTNSGVYIANNSPINYRGRFYAISSIAFSLGTTLGIVMSGILIHLFSIRILWLIVSITALLTSIFSYLTAKKQNAIN</sequence>
<dbReference type="PANTHER" id="PTHR23517">
    <property type="entry name" value="RESISTANCE PROTEIN MDTM, PUTATIVE-RELATED-RELATED"/>
    <property type="match status" value="1"/>
</dbReference>
<evidence type="ECO:0000256" key="2">
    <source>
        <dbReference type="ARBA" id="ARBA00022448"/>
    </source>
</evidence>
<accession>A0AAU9E867</accession>
<keyword evidence="3" id="KW-1003">Cell membrane</keyword>
<feature type="transmembrane region" description="Helical" evidence="7">
    <location>
        <begin position="138"/>
        <end position="160"/>
    </location>
</feature>
<protein>
    <submittedName>
        <fullName evidence="9">MFS transporter</fullName>
    </submittedName>
</protein>